<dbReference type="KEGG" id="cbw:RR42_s1347"/>
<dbReference type="SMART" id="SM00345">
    <property type="entry name" value="HTH_GNTR"/>
    <property type="match status" value="1"/>
</dbReference>
<organism evidence="5 6">
    <name type="scientific">Cupriavidus basilensis</name>
    <dbReference type="NCBI Taxonomy" id="68895"/>
    <lineage>
        <taxon>Bacteria</taxon>
        <taxon>Pseudomonadati</taxon>
        <taxon>Pseudomonadota</taxon>
        <taxon>Betaproteobacteria</taxon>
        <taxon>Burkholderiales</taxon>
        <taxon>Burkholderiaceae</taxon>
        <taxon>Cupriavidus</taxon>
    </lineage>
</organism>
<dbReference type="InterPro" id="IPR036388">
    <property type="entry name" value="WH-like_DNA-bd_sf"/>
</dbReference>
<dbReference type="Pfam" id="PF00392">
    <property type="entry name" value="GntR"/>
    <property type="match status" value="1"/>
</dbReference>
<dbReference type="GO" id="GO:0003677">
    <property type="term" value="F:DNA binding"/>
    <property type="evidence" value="ECO:0007669"/>
    <property type="project" value="UniProtKB-KW"/>
</dbReference>
<sequence length="233" mass="26187">MSIAEMSQELPALPQDQDDQPLSQRVYQAMLSAIISGQLKPGEVVNEIRLAQELGVSRTPVHTAIRELVKDGLITQEANRRPVVARFSREDIREVFDMRKLLESEAARIAAAQLDRVTLKALSDAADAMDAGAAASVDDTEALVRWADFDDNFHLAIADACGSKRLREDILRYRLLHHGLNQLRMRAELIPQALAEHRKILDALAARDGDAASRAMQEHLHEWQAYYMQRFPL</sequence>
<protein>
    <submittedName>
        <fullName evidence="5">Transcriptional regulator, GntR family</fullName>
    </submittedName>
</protein>
<evidence type="ECO:0000256" key="2">
    <source>
        <dbReference type="ARBA" id="ARBA00023125"/>
    </source>
</evidence>
<dbReference type="Gene3D" id="1.10.10.10">
    <property type="entry name" value="Winged helix-like DNA-binding domain superfamily/Winged helix DNA-binding domain"/>
    <property type="match status" value="1"/>
</dbReference>
<dbReference type="SUPFAM" id="SSF46785">
    <property type="entry name" value="Winged helix' DNA-binding domain"/>
    <property type="match status" value="1"/>
</dbReference>
<evidence type="ECO:0000313" key="6">
    <source>
        <dbReference type="Proteomes" id="UP000031843"/>
    </source>
</evidence>
<evidence type="ECO:0000256" key="1">
    <source>
        <dbReference type="ARBA" id="ARBA00023015"/>
    </source>
</evidence>
<keyword evidence="6" id="KW-1185">Reference proteome</keyword>
<feature type="domain" description="HTH gntR-type" evidence="4">
    <location>
        <begin position="20"/>
        <end position="87"/>
    </location>
</feature>
<dbReference type="AlphaFoldDB" id="A0A0C4YK21"/>
<dbReference type="EMBL" id="CP010537">
    <property type="protein sequence ID" value="AJG22935.1"/>
    <property type="molecule type" value="Genomic_DNA"/>
</dbReference>
<keyword evidence="2" id="KW-0238">DNA-binding</keyword>
<dbReference type="PANTHER" id="PTHR43537:SF45">
    <property type="entry name" value="GNTR FAMILY REGULATORY PROTEIN"/>
    <property type="match status" value="1"/>
</dbReference>
<accession>A0A0C4YK21</accession>
<dbReference type="InterPro" id="IPR008920">
    <property type="entry name" value="TF_FadR/GntR_C"/>
</dbReference>
<dbReference type="SUPFAM" id="SSF48008">
    <property type="entry name" value="GntR ligand-binding domain-like"/>
    <property type="match status" value="1"/>
</dbReference>
<gene>
    <name evidence="5" type="ORF">RR42_s1347</name>
</gene>
<dbReference type="PANTHER" id="PTHR43537">
    <property type="entry name" value="TRANSCRIPTIONAL REGULATOR, GNTR FAMILY"/>
    <property type="match status" value="1"/>
</dbReference>
<dbReference type="InterPro" id="IPR000524">
    <property type="entry name" value="Tscrpt_reg_HTH_GntR"/>
</dbReference>
<evidence type="ECO:0000313" key="5">
    <source>
        <dbReference type="EMBL" id="AJG22935.1"/>
    </source>
</evidence>
<dbReference type="PRINTS" id="PR00035">
    <property type="entry name" value="HTHGNTR"/>
</dbReference>
<name>A0A0C4YK21_9BURK</name>
<dbReference type="SMART" id="SM00895">
    <property type="entry name" value="FCD"/>
    <property type="match status" value="1"/>
</dbReference>
<dbReference type="STRING" id="68895.RR42_s1347"/>
<dbReference type="InterPro" id="IPR011711">
    <property type="entry name" value="GntR_C"/>
</dbReference>
<evidence type="ECO:0000256" key="3">
    <source>
        <dbReference type="ARBA" id="ARBA00023163"/>
    </source>
</evidence>
<dbReference type="Proteomes" id="UP000031843">
    <property type="component" value="Chromosome secondary"/>
</dbReference>
<evidence type="ECO:0000259" key="4">
    <source>
        <dbReference type="PROSITE" id="PS50949"/>
    </source>
</evidence>
<dbReference type="CDD" id="cd07377">
    <property type="entry name" value="WHTH_GntR"/>
    <property type="match status" value="1"/>
</dbReference>
<reference evidence="5 6" key="1">
    <citation type="journal article" date="2015" name="Genome Announc.">
        <title>Complete Genome Sequence of Cupriavidus basilensis 4G11, Isolated from the Oak Ridge Field Research Center Site.</title>
        <authorList>
            <person name="Ray J."/>
            <person name="Waters R.J."/>
            <person name="Skerker J.M."/>
            <person name="Kuehl J.V."/>
            <person name="Price M.N."/>
            <person name="Huang J."/>
            <person name="Chakraborty R."/>
            <person name="Arkin A.P."/>
            <person name="Deutschbauer A."/>
        </authorList>
    </citation>
    <scope>NUCLEOTIDE SEQUENCE [LARGE SCALE GENOMIC DNA]</scope>
    <source>
        <strain evidence="5">4G11</strain>
    </source>
</reference>
<dbReference type="PROSITE" id="PS50949">
    <property type="entry name" value="HTH_GNTR"/>
    <property type="match status" value="1"/>
</dbReference>
<dbReference type="Pfam" id="PF07729">
    <property type="entry name" value="FCD"/>
    <property type="match status" value="1"/>
</dbReference>
<dbReference type="GO" id="GO:0003700">
    <property type="term" value="F:DNA-binding transcription factor activity"/>
    <property type="evidence" value="ECO:0007669"/>
    <property type="project" value="InterPro"/>
</dbReference>
<dbReference type="InterPro" id="IPR036390">
    <property type="entry name" value="WH_DNA-bd_sf"/>
</dbReference>
<keyword evidence="3" id="KW-0804">Transcription</keyword>
<keyword evidence="1" id="KW-0805">Transcription regulation</keyword>
<proteinExistence type="predicted"/>
<dbReference type="Gene3D" id="1.20.120.530">
    <property type="entry name" value="GntR ligand-binding domain-like"/>
    <property type="match status" value="1"/>
</dbReference>